<dbReference type="EC" id="3.5.1.28" evidence="3"/>
<dbReference type="GO" id="GO:0009253">
    <property type="term" value="P:peptidoglycan catabolic process"/>
    <property type="evidence" value="ECO:0007669"/>
    <property type="project" value="InterPro"/>
</dbReference>
<organism evidence="7 8">
    <name type="scientific">Alcaligenes faecalis</name>
    <dbReference type="NCBI Taxonomy" id="511"/>
    <lineage>
        <taxon>Bacteria</taxon>
        <taxon>Pseudomonadati</taxon>
        <taxon>Pseudomonadota</taxon>
        <taxon>Betaproteobacteria</taxon>
        <taxon>Burkholderiales</taxon>
        <taxon>Alcaligenaceae</taxon>
        <taxon>Alcaligenes</taxon>
    </lineage>
</organism>
<evidence type="ECO:0000256" key="4">
    <source>
        <dbReference type="ARBA" id="ARBA00022801"/>
    </source>
</evidence>
<sequence>MKPLSCFTPALKRGFQIGVLSLTALLAACGSSGPFKLDDSYNAQGQNSRVRYLVMHYTAGDHATSLKVLTQRDVSAHYLVSDERRPTVYRLVPEERRAWHAGLGSWHGFTDLNTGSIGIEIVNMGRLADGRWAPYTSGQIEAIKALVKDLAQRHGVSPRNIIGHSDVAPQRKLDPGPHFPWKELAQAGIGRWYKESQARALQAQYATRPLPSAAQTQALLRKAGYETPDSGTFDKATQNVIAAFQMHYRPARYDGILDAETAAILQSLD</sequence>
<accession>A0A2U2BN82</accession>
<dbReference type="Gene3D" id="1.10.101.10">
    <property type="entry name" value="PGBD-like superfamily/PGBD"/>
    <property type="match status" value="1"/>
</dbReference>
<dbReference type="Gene3D" id="3.40.80.10">
    <property type="entry name" value="Peptidoglycan recognition protein-like"/>
    <property type="match status" value="1"/>
</dbReference>
<evidence type="ECO:0000256" key="1">
    <source>
        <dbReference type="ARBA" id="ARBA00001561"/>
    </source>
</evidence>
<dbReference type="SUPFAM" id="SSF55846">
    <property type="entry name" value="N-acetylmuramoyl-L-alanine amidase-like"/>
    <property type="match status" value="1"/>
</dbReference>
<name>A0A2U2BN82_ALCFA</name>
<dbReference type="SUPFAM" id="SSF47090">
    <property type="entry name" value="PGBD-like"/>
    <property type="match status" value="1"/>
</dbReference>
<dbReference type="InterPro" id="IPR051206">
    <property type="entry name" value="NAMLAA_amidase_2"/>
</dbReference>
<dbReference type="InterPro" id="IPR002502">
    <property type="entry name" value="Amidase_domain"/>
</dbReference>
<proteinExistence type="inferred from homology"/>
<dbReference type="RefSeq" id="WP_109088250.1">
    <property type="nucleotide sequence ID" value="NZ_QEXO01000001.1"/>
</dbReference>
<dbReference type="FunFam" id="3.40.80.10:FF:000003">
    <property type="entry name" value="N-acetylmuramoyl-L-alanine amidase"/>
    <property type="match status" value="1"/>
</dbReference>
<dbReference type="Proteomes" id="UP000245216">
    <property type="component" value="Unassembled WGS sequence"/>
</dbReference>
<dbReference type="GO" id="GO:0008745">
    <property type="term" value="F:N-acetylmuramoyl-L-alanine amidase activity"/>
    <property type="evidence" value="ECO:0007669"/>
    <property type="project" value="UniProtKB-EC"/>
</dbReference>
<comment type="similarity">
    <text evidence="2">Belongs to the N-acetylmuramoyl-L-alanine amidase 2 family.</text>
</comment>
<dbReference type="GO" id="GO:0009254">
    <property type="term" value="P:peptidoglycan turnover"/>
    <property type="evidence" value="ECO:0007669"/>
    <property type="project" value="TreeGrafter"/>
</dbReference>
<dbReference type="EMBL" id="QEXO01000001">
    <property type="protein sequence ID" value="PWE15439.1"/>
    <property type="molecule type" value="Genomic_DNA"/>
</dbReference>
<comment type="catalytic activity">
    <reaction evidence="1">
        <text>Hydrolyzes the link between N-acetylmuramoyl residues and L-amino acid residues in certain cell-wall glycopeptides.</text>
        <dbReference type="EC" id="3.5.1.28"/>
    </reaction>
</comment>
<dbReference type="PANTHER" id="PTHR30417">
    <property type="entry name" value="N-ACETYLMURAMOYL-L-ALANINE AMIDASE AMID"/>
    <property type="match status" value="1"/>
</dbReference>
<dbReference type="PROSITE" id="PS51257">
    <property type="entry name" value="PROKAR_LIPOPROTEIN"/>
    <property type="match status" value="1"/>
</dbReference>
<dbReference type="AlphaFoldDB" id="A0A2U2BN82"/>
<gene>
    <name evidence="7" type="ORF">DF183_01520</name>
</gene>
<dbReference type="SMART" id="SM00644">
    <property type="entry name" value="Ami_2"/>
    <property type="match status" value="1"/>
</dbReference>
<dbReference type="GO" id="GO:0019867">
    <property type="term" value="C:outer membrane"/>
    <property type="evidence" value="ECO:0007669"/>
    <property type="project" value="TreeGrafter"/>
</dbReference>
<dbReference type="Pfam" id="PF01510">
    <property type="entry name" value="Amidase_2"/>
    <property type="match status" value="1"/>
</dbReference>
<dbReference type="InterPro" id="IPR036505">
    <property type="entry name" value="Amidase/PGRP_sf"/>
</dbReference>
<keyword evidence="4" id="KW-0378">Hydrolase</keyword>
<feature type="domain" description="N-acetylmuramoyl-L-alanine amidase" evidence="6">
    <location>
        <begin position="38"/>
        <end position="176"/>
    </location>
</feature>
<evidence type="ECO:0000256" key="5">
    <source>
        <dbReference type="ARBA" id="ARBA00023316"/>
    </source>
</evidence>
<keyword evidence="5" id="KW-0961">Cell wall biogenesis/degradation</keyword>
<evidence type="ECO:0000259" key="6">
    <source>
        <dbReference type="SMART" id="SM00644"/>
    </source>
</evidence>
<reference evidence="7 8" key="1">
    <citation type="submission" date="2018-05" db="EMBL/GenBank/DDBJ databases">
        <title>Genome Sequence of an Efficient Indole-Degrading Bacterium, Alcaligenes sp.YBY.</title>
        <authorList>
            <person name="Yang B."/>
        </authorList>
    </citation>
    <scope>NUCLEOTIDE SEQUENCE [LARGE SCALE GENOMIC DNA]</scope>
    <source>
        <strain evidence="7 8">YBY</strain>
    </source>
</reference>
<evidence type="ECO:0000256" key="3">
    <source>
        <dbReference type="ARBA" id="ARBA00011901"/>
    </source>
</evidence>
<dbReference type="Pfam" id="PF01471">
    <property type="entry name" value="PG_binding_1"/>
    <property type="match status" value="1"/>
</dbReference>
<dbReference type="InterPro" id="IPR036365">
    <property type="entry name" value="PGBD-like_sf"/>
</dbReference>
<evidence type="ECO:0000313" key="7">
    <source>
        <dbReference type="EMBL" id="PWE15439.1"/>
    </source>
</evidence>
<comment type="caution">
    <text evidence="7">The sequence shown here is derived from an EMBL/GenBank/DDBJ whole genome shotgun (WGS) entry which is preliminary data.</text>
</comment>
<evidence type="ECO:0000313" key="8">
    <source>
        <dbReference type="Proteomes" id="UP000245216"/>
    </source>
</evidence>
<evidence type="ECO:0000256" key="2">
    <source>
        <dbReference type="ARBA" id="ARBA00007553"/>
    </source>
</evidence>
<dbReference type="GO" id="GO:0071555">
    <property type="term" value="P:cell wall organization"/>
    <property type="evidence" value="ECO:0007669"/>
    <property type="project" value="UniProtKB-KW"/>
</dbReference>
<dbReference type="InterPro" id="IPR036366">
    <property type="entry name" value="PGBDSf"/>
</dbReference>
<dbReference type="STRING" id="511.UZ73_03365"/>
<reference evidence="7 8" key="2">
    <citation type="submission" date="2018-05" db="EMBL/GenBank/DDBJ databases">
        <authorList>
            <person name="Lanie J.A."/>
            <person name="Ng W.-L."/>
            <person name="Kazmierczak K.M."/>
            <person name="Andrzejewski T.M."/>
            <person name="Davidsen T.M."/>
            <person name="Wayne K.J."/>
            <person name="Tettelin H."/>
            <person name="Glass J.I."/>
            <person name="Rusch D."/>
            <person name="Podicherti R."/>
            <person name="Tsui H.-C.T."/>
            <person name="Winkler M.E."/>
        </authorList>
    </citation>
    <scope>NUCLEOTIDE SEQUENCE [LARGE SCALE GENOMIC DNA]</scope>
    <source>
        <strain evidence="7 8">YBY</strain>
    </source>
</reference>
<dbReference type="CDD" id="cd06583">
    <property type="entry name" value="PGRP"/>
    <property type="match status" value="1"/>
</dbReference>
<dbReference type="PANTHER" id="PTHR30417:SF1">
    <property type="entry name" value="N-ACETYLMURAMOYL-L-ALANINE AMIDASE AMID"/>
    <property type="match status" value="1"/>
</dbReference>
<dbReference type="InterPro" id="IPR002477">
    <property type="entry name" value="Peptidoglycan-bd-like"/>
</dbReference>
<protein>
    <recommendedName>
        <fullName evidence="3">N-acetylmuramoyl-L-alanine amidase</fullName>
        <ecNumber evidence="3">3.5.1.28</ecNumber>
    </recommendedName>
</protein>